<evidence type="ECO:0000256" key="8">
    <source>
        <dbReference type="ARBA" id="ARBA00023159"/>
    </source>
</evidence>
<feature type="domain" description="p53 DNA-binding" evidence="14">
    <location>
        <begin position="69"/>
        <end position="260"/>
    </location>
</feature>
<evidence type="ECO:0000256" key="5">
    <source>
        <dbReference type="ARBA" id="ARBA00022833"/>
    </source>
</evidence>
<dbReference type="InParanoid" id="D7EJV5"/>
<dbReference type="SUPFAM" id="SSF49417">
    <property type="entry name" value="p53-like transcription factors"/>
    <property type="match status" value="1"/>
</dbReference>
<dbReference type="GO" id="GO:0042981">
    <property type="term" value="P:regulation of apoptotic process"/>
    <property type="evidence" value="ECO:0000318"/>
    <property type="project" value="GO_Central"/>
</dbReference>
<comment type="similarity">
    <text evidence="2">Belongs to the p53 family.</text>
</comment>
<dbReference type="STRING" id="7070.D7EJV5"/>
<evidence type="ECO:0000256" key="11">
    <source>
        <dbReference type="PIRSR" id="PIRSR602117-1"/>
    </source>
</evidence>
<organism evidence="15 16">
    <name type="scientific">Tribolium castaneum</name>
    <name type="common">Red flour beetle</name>
    <dbReference type="NCBI Taxonomy" id="7070"/>
    <lineage>
        <taxon>Eukaryota</taxon>
        <taxon>Metazoa</taxon>
        <taxon>Ecdysozoa</taxon>
        <taxon>Arthropoda</taxon>
        <taxon>Hexapoda</taxon>
        <taxon>Insecta</taxon>
        <taxon>Pterygota</taxon>
        <taxon>Neoptera</taxon>
        <taxon>Endopterygota</taxon>
        <taxon>Coleoptera</taxon>
        <taxon>Polyphaga</taxon>
        <taxon>Cucujiformia</taxon>
        <taxon>Tenebrionidae</taxon>
        <taxon>Tenebrionidae incertae sedis</taxon>
        <taxon>Tribolium</taxon>
    </lineage>
</organism>
<feature type="binding site" evidence="11">
    <location>
        <position position="147"/>
    </location>
    <ligand>
        <name>Zn(2+)</name>
        <dbReference type="ChEBI" id="CHEBI:29105"/>
    </ligand>
</feature>
<dbReference type="Gene3D" id="2.60.40.720">
    <property type="match status" value="1"/>
</dbReference>
<dbReference type="GO" id="GO:0046872">
    <property type="term" value="F:metal ion binding"/>
    <property type="evidence" value="ECO:0007669"/>
    <property type="project" value="UniProtKB-KW"/>
</dbReference>
<dbReference type="HOGENOM" id="CLU_793057_0_0_1"/>
<keyword evidence="4 11" id="KW-0479">Metal-binding</keyword>
<protein>
    <submittedName>
        <fullName evidence="15">Tumor protein 63-like Protein</fullName>
    </submittedName>
</protein>
<dbReference type="GO" id="GO:0000981">
    <property type="term" value="F:DNA-binding transcription factor activity, RNA polymerase II-specific"/>
    <property type="evidence" value="ECO:0000318"/>
    <property type="project" value="GO_Central"/>
</dbReference>
<sequence>MSQQSQFSDIIPDVDKFLEDHGLKDDVGRIMHENNVHLVNDDGEEEKYSNEANYTESIFPPDQPTNLGTEEYPGPFNFSVLISPNEQKSPWEYSEKLNKIFIGINVKFPVAFSVQNRPQNLPLYIRATPVFCQTQHFQDLVHRCVGHRHPQDQSNKGVAPHIFQHIIRCSNDSALYFGDKNTGARLNIVLPLAHPQVGEDVVKEFFQFVCKNSCPLGMNRRPIDVVFTLEDNKGEVFGRRLVGVRVCSCPKRDKDKEEKDMESAVPPRRKKRKLGNDERRVVPQGSSDNKIFALNIHIPGKKNYLQALKMCQDMLANEILKKQEQGGDDSADKNCYNEITVLLNGTAAFD</sequence>
<proteinExistence type="inferred from homology"/>
<dbReference type="GO" id="GO:0045944">
    <property type="term" value="P:positive regulation of transcription by RNA polymerase II"/>
    <property type="evidence" value="ECO:0000318"/>
    <property type="project" value="GO_Central"/>
</dbReference>
<evidence type="ECO:0000256" key="4">
    <source>
        <dbReference type="ARBA" id="ARBA00022723"/>
    </source>
</evidence>
<dbReference type="OrthoDB" id="5915660at2759"/>
<dbReference type="GO" id="GO:0000978">
    <property type="term" value="F:RNA polymerase II cis-regulatory region sequence-specific DNA binding"/>
    <property type="evidence" value="ECO:0000318"/>
    <property type="project" value="GO_Central"/>
</dbReference>
<feature type="binding site" evidence="11">
    <location>
        <position position="214"/>
    </location>
    <ligand>
        <name>Zn(2+)</name>
        <dbReference type="ChEBI" id="CHEBI:29105"/>
    </ligand>
</feature>
<keyword evidence="8" id="KW-0010">Activator</keyword>
<evidence type="ECO:0000256" key="7">
    <source>
        <dbReference type="ARBA" id="ARBA00023125"/>
    </source>
</evidence>
<keyword evidence="5 11" id="KW-0862">Zinc</keyword>
<feature type="site" description="Interaction with DNA" evidence="12">
    <location>
        <position position="88"/>
    </location>
</feature>
<feature type="region of interest" description="Disordered" evidence="13">
    <location>
        <begin position="255"/>
        <end position="283"/>
    </location>
</feature>
<dbReference type="GO" id="GO:0042771">
    <property type="term" value="P:intrinsic apoptotic signaling pathway in response to DNA damage by p53 class mediator"/>
    <property type="evidence" value="ECO:0000318"/>
    <property type="project" value="GO_Central"/>
</dbReference>
<dbReference type="AlphaFoldDB" id="D7EJV5"/>
<evidence type="ECO:0000256" key="10">
    <source>
        <dbReference type="ARBA" id="ARBA00023242"/>
    </source>
</evidence>
<name>D7EJV5_TRICA</name>
<reference evidence="15 16" key="1">
    <citation type="journal article" date="2008" name="Nature">
        <title>The genome of the model beetle and pest Tribolium castaneum.</title>
        <authorList>
            <consortium name="Tribolium Genome Sequencing Consortium"/>
            <person name="Richards S."/>
            <person name="Gibbs R.A."/>
            <person name="Weinstock G.M."/>
            <person name="Brown S.J."/>
            <person name="Denell R."/>
            <person name="Beeman R.W."/>
            <person name="Gibbs R."/>
            <person name="Beeman R.W."/>
            <person name="Brown S.J."/>
            <person name="Bucher G."/>
            <person name="Friedrich M."/>
            <person name="Grimmelikhuijzen C.J."/>
            <person name="Klingler M."/>
            <person name="Lorenzen M."/>
            <person name="Richards S."/>
            <person name="Roth S."/>
            <person name="Schroder R."/>
            <person name="Tautz D."/>
            <person name="Zdobnov E.M."/>
            <person name="Muzny D."/>
            <person name="Gibbs R.A."/>
            <person name="Weinstock G.M."/>
            <person name="Attaway T."/>
            <person name="Bell S."/>
            <person name="Buhay C.J."/>
            <person name="Chandrabose M.N."/>
            <person name="Chavez D."/>
            <person name="Clerk-Blankenburg K.P."/>
            <person name="Cree A."/>
            <person name="Dao M."/>
            <person name="Davis C."/>
            <person name="Chacko J."/>
            <person name="Dinh H."/>
            <person name="Dugan-Rocha S."/>
            <person name="Fowler G."/>
            <person name="Garner T.T."/>
            <person name="Garnes J."/>
            <person name="Gnirke A."/>
            <person name="Hawes A."/>
            <person name="Hernandez J."/>
            <person name="Hines S."/>
            <person name="Holder M."/>
            <person name="Hume J."/>
            <person name="Jhangiani S.N."/>
            <person name="Joshi V."/>
            <person name="Khan Z.M."/>
            <person name="Jackson L."/>
            <person name="Kovar C."/>
            <person name="Kowis A."/>
            <person name="Lee S."/>
            <person name="Lewis L.R."/>
            <person name="Margolis J."/>
            <person name="Morgan M."/>
            <person name="Nazareth L.V."/>
            <person name="Nguyen N."/>
            <person name="Okwuonu G."/>
            <person name="Parker D."/>
            <person name="Richards S."/>
            <person name="Ruiz S.J."/>
            <person name="Santibanez J."/>
            <person name="Savard J."/>
            <person name="Scherer S.E."/>
            <person name="Schneider B."/>
            <person name="Sodergren E."/>
            <person name="Tautz D."/>
            <person name="Vattahil S."/>
            <person name="Villasana D."/>
            <person name="White C.S."/>
            <person name="Wright R."/>
            <person name="Park Y."/>
            <person name="Beeman R.W."/>
            <person name="Lord J."/>
            <person name="Oppert B."/>
            <person name="Lorenzen M."/>
            <person name="Brown S."/>
            <person name="Wang L."/>
            <person name="Savard J."/>
            <person name="Tautz D."/>
            <person name="Richards S."/>
            <person name="Weinstock G."/>
            <person name="Gibbs R.A."/>
            <person name="Liu Y."/>
            <person name="Worley K."/>
            <person name="Weinstock G."/>
            <person name="Elsik C.G."/>
            <person name="Reese J.T."/>
            <person name="Elhaik E."/>
            <person name="Landan G."/>
            <person name="Graur D."/>
            <person name="Arensburger P."/>
            <person name="Atkinson P."/>
            <person name="Beeman R.W."/>
            <person name="Beidler J."/>
            <person name="Brown S.J."/>
            <person name="Demuth J.P."/>
            <person name="Drury D.W."/>
            <person name="Du Y.Z."/>
            <person name="Fujiwara H."/>
            <person name="Lorenzen M."/>
            <person name="Maselli V."/>
            <person name="Osanai M."/>
            <person name="Park Y."/>
            <person name="Robertson H.M."/>
            <person name="Tu Z."/>
            <person name="Wang J.J."/>
            <person name="Wang S."/>
            <person name="Richards S."/>
            <person name="Song H."/>
            <person name="Zhang L."/>
            <person name="Sodergren E."/>
            <person name="Werner D."/>
            <person name="Stanke M."/>
            <person name="Morgenstern B."/>
            <person name="Solovyev V."/>
            <person name="Kosarev P."/>
            <person name="Brown G."/>
            <person name="Chen H.C."/>
            <person name="Ermolaeva O."/>
            <person name="Hlavina W."/>
            <person name="Kapustin Y."/>
            <person name="Kiryutin B."/>
            <person name="Kitts P."/>
            <person name="Maglott D."/>
            <person name="Pruitt K."/>
            <person name="Sapojnikov V."/>
            <person name="Souvorov A."/>
            <person name="Mackey A.J."/>
            <person name="Waterhouse R.M."/>
            <person name="Wyder S."/>
            <person name="Zdobnov E.M."/>
            <person name="Zdobnov E.M."/>
            <person name="Wyder S."/>
            <person name="Kriventseva E.V."/>
            <person name="Kadowaki T."/>
            <person name="Bork P."/>
            <person name="Aranda M."/>
            <person name="Bao R."/>
            <person name="Beermann A."/>
            <person name="Berns N."/>
            <person name="Bolognesi R."/>
            <person name="Bonneton F."/>
            <person name="Bopp D."/>
            <person name="Brown S.J."/>
            <person name="Bucher G."/>
            <person name="Butts T."/>
            <person name="Chaumot A."/>
            <person name="Denell R.E."/>
            <person name="Ferrier D.E."/>
            <person name="Friedrich M."/>
            <person name="Gordon C.M."/>
            <person name="Jindra M."/>
            <person name="Klingler M."/>
            <person name="Lan Q."/>
            <person name="Lattorff H.M."/>
            <person name="Laudet V."/>
            <person name="von Levetsow C."/>
            <person name="Liu Z."/>
            <person name="Lutz R."/>
            <person name="Lynch J.A."/>
            <person name="da Fonseca R.N."/>
            <person name="Posnien N."/>
            <person name="Reuter R."/>
            <person name="Roth S."/>
            <person name="Savard J."/>
            <person name="Schinko J.B."/>
            <person name="Schmitt C."/>
            <person name="Schoppmeier M."/>
            <person name="Schroder R."/>
            <person name="Shippy T.D."/>
            <person name="Simonnet F."/>
            <person name="Marques-Souza H."/>
            <person name="Tautz D."/>
            <person name="Tomoyasu Y."/>
            <person name="Trauner J."/>
            <person name="Van der Zee M."/>
            <person name="Vervoort M."/>
            <person name="Wittkopp N."/>
            <person name="Wimmer E.A."/>
            <person name="Yang X."/>
            <person name="Jones A.K."/>
            <person name="Sattelle D.B."/>
            <person name="Ebert P.R."/>
            <person name="Nelson D."/>
            <person name="Scott J.G."/>
            <person name="Beeman R.W."/>
            <person name="Muthukrishnan S."/>
            <person name="Kramer K.J."/>
            <person name="Arakane Y."/>
            <person name="Beeman R.W."/>
            <person name="Zhu Q."/>
            <person name="Hogenkamp D."/>
            <person name="Dixit R."/>
            <person name="Oppert B."/>
            <person name="Jiang H."/>
            <person name="Zou Z."/>
            <person name="Marshall J."/>
            <person name="Elpidina E."/>
            <person name="Vinokurov K."/>
            <person name="Oppert C."/>
            <person name="Zou Z."/>
            <person name="Evans J."/>
            <person name="Lu Z."/>
            <person name="Zhao P."/>
            <person name="Sumathipala N."/>
            <person name="Altincicek B."/>
            <person name="Vilcinskas A."/>
            <person name="Williams M."/>
            <person name="Hultmark D."/>
            <person name="Hetru C."/>
            <person name="Jiang H."/>
            <person name="Grimmelikhuijzen C.J."/>
            <person name="Hauser F."/>
            <person name="Cazzamali G."/>
            <person name="Williamson M."/>
            <person name="Park Y."/>
            <person name="Li B."/>
            <person name="Tanaka Y."/>
            <person name="Predel R."/>
            <person name="Neupert S."/>
            <person name="Schachtner J."/>
            <person name="Verleyen P."/>
            <person name="Raible F."/>
            <person name="Bork P."/>
            <person name="Friedrich M."/>
            <person name="Walden K.K."/>
            <person name="Robertson H.M."/>
            <person name="Angeli S."/>
            <person name="Foret S."/>
            <person name="Bucher G."/>
            <person name="Schuetz S."/>
            <person name="Maleszka R."/>
            <person name="Wimmer E.A."/>
            <person name="Beeman R.W."/>
            <person name="Lorenzen M."/>
            <person name="Tomoyasu Y."/>
            <person name="Miller S.C."/>
            <person name="Grossmann D."/>
            <person name="Bucher G."/>
        </authorList>
    </citation>
    <scope>NUCLEOTIDE SEQUENCE [LARGE SCALE GENOMIC DNA]</scope>
    <source>
        <strain evidence="15 16">Georgia GA2</strain>
    </source>
</reference>
<dbReference type="PANTHER" id="PTHR11447">
    <property type="entry name" value="CELLULAR TUMOR ANTIGEN P53"/>
    <property type="match status" value="1"/>
</dbReference>
<feature type="binding site" evidence="11">
    <location>
        <position position="144"/>
    </location>
    <ligand>
        <name>Zn(2+)</name>
        <dbReference type="ChEBI" id="CHEBI:29105"/>
    </ligand>
</feature>
<dbReference type="PRINTS" id="PR00386">
    <property type="entry name" value="P53SUPPRESSR"/>
</dbReference>
<dbReference type="PhylomeDB" id="D7EJV5"/>
<dbReference type="Proteomes" id="UP000007266">
    <property type="component" value="Unassembled WGS sequence"/>
</dbReference>
<dbReference type="EMBL" id="KQ971866">
    <property type="protein sequence ID" value="EFA12882.1"/>
    <property type="molecule type" value="Genomic_DNA"/>
</dbReference>
<dbReference type="InterPro" id="IPR008967">
    <property type="entry name" value="p53-like_TF_DNA-bd_sf"/>
</dbReference>
<dbReference type="InterPro" id="IPR002117">
    <property type="entry name" value="p53_tumour_suppressor"/>
</dbReference>
<dbReference type="GO" id="GO:0000785">
    <property type="term" value="C:chromatin"/>
    <property type="evidence" value="ECO:0000318"/>
    <property type="project" value="GO_Central"/>
</dbReference>
<dbReference type="InterPro" id="IPR011615">
    <property type="entry name" value="p53_DNA-bd"/>
</dbReference>
<evidence type="ECO:0000259" key="14">
    <source>
        <dbReference type="Pfam" id="PF00870"/>
    </source>
</evidence>
<comment type="subcellular location">
    <subcellularLocation>
        <location evidence="1">Nucleus</location>
    </subcellularLocation>
</comment>
<keyword evidence="7" id="KW-0238">DNA-binding</keyword>
<evidence type="ECO:0000256" key="12">
    <source>
        <dbReference type="PIRSR" id="PIRSR602117-2"/>
    </source>
</evidence>
<keyword evidence="10" id="KW-0539">Nucleus</keyword>
<reference evidence="15 16" key="2">
    <citation type="journal article" date="2010" name="Nucleic Acids Res.">
        <title>BeetleBase in 2010: revisions to provide comprehensive genomic information for Tribolium castaneum.</title>
        <authorList>
            <person name="Kim H.S."/>
            <person name="Murphy T."/>
            <person name="Xia J."/>
            <person name="Caragea D."/>
            <person name="Park Y."/>
            <person name="Beeman R.W."/>
            <person name="Lorenzen M.D."/>
            <person name="Butcher S."/>
            <person name="Manak J.R."/>
            <person name="Brown S.J."/>
        </authorList>
    </citation>
    <scope>NUCLEOTIDE SEQUENCE [LARGE SCALE GENOMIC DNA]</scope>
    <source>
        <strain evidence="15 16">Georgia GA2</strain>
    </source>
</reference>
<dbReference type="GO" id="GO:1990841">
    <property type="term" value="F:promoter-specific chromatin binding"/>
    <property type="evidence" value="ECO:0000318"/>
    <property type="project" value="GO_Central"/>
</dbReference>
<evidence type="ECO:0000256" key="1">
    <source>
        <dbReference type="ARBA" id="ARBA00004123"/>
    </source>
</evidence>
<dbReference type="PANTHER" id="PTHR11447:SF16">
    <property type="entry name" value="P53 PROTEIN LONG FORM VARIANT 1"/>
    <property type="match status" value="1"/>
</dbReference>
<keyword evidence="16" id="KW-1185">Reference proteome</keyword>
<dbReference type="eggNOG" id="ENOG502QQ48">
    <property type="taxonomic scope" value="Eukaryota"/>
</dbReference>
<dbReference type="OMA" id="SCDTHVF"/>
<evidence type="ECO:0000256" key="6">
    <source>
        <dbReference type="ARBA" id="ARBA00023015"/>
    </source>
</evidence>
<dbReference type="KEGG" id="tca:657307"/>
<keyword evidence="3" id="KW-0053">Apoptosis</keyword>
<keyword evidence="9" id="KW-0804">Transcription</keyword>
<evidence type="ECO:0000256" key="13">
    <source>
        <dbReference type="SAM" id="MobiDB-lite"/>
    </source>
</evidence>
<evidence type="ECO:0000256" key="3">
    <source>
        <dbReference type="ARBA" id="ARBA00022703"/>
    </source>
</evidence>
<dbReference type="InterPro" id="IPR012346">
    <property type="entry name" value="p53/RUNT-type_TF_DNA-bd_sf"/>
</dbReference>
<gene>
    <name evidence="15" type="primary">AUGUSTUS-3.0.2_11560</name>
    <name evidence="15" type="ORF">TcasGA2_TC011560</name>
</gene>
<evidence type="ECO:0000256" key="9">
    <source>
        <dbReference type="ARBA" id="ARBA00023163"/>
    </source>
</evidence>
<accession>D7EJV5</accession>
<dbReference type="GO" id="GO:0005634">
    <property type="term" value="C:nucleus"/>
    <property type="evidence" value="ECO:0000318"/>
    <property type="project" value="GO_Central"/>
</dbReference>
<evidence type="ECO:0000313" key="16">
    <source>
        <dbReference type="Proteomes" id="UP000007266"/>
    </source>
</evidence>
<comment type="cofactor">
    <cofactor evidence="11">
        <name>Zn(2+)</name>
        <dbReference type="ChEBI" id="CHEBI:29105"/>
    </cofactor>
    <text evidence="11">Binds 1 zinc ion per subunit.</text>
</comment>
<dbReference type="Pfam" id="PF00870">
    <property type="entry name" value="P53"/>
    <property type="match status" value="1"/>
</dbReference>
<dbReference type="CDD" id="cd08367">
    <property type="entry name" value="P53"/>
    <property type="match status" value="1"/>
</dbReference>
<keyword evidence="6" id="KW-0805">Transcription regulation</keyword>
<evidence type="ECO:0000256" key="2">
    <source>
        <dbReference type="ARBA" id="ARBA00006167"/>
    </source>
</evidence>
<feature type="binding site" evidence="11">
    <location>
        <position position="210"/>
    </location>
    <ligand>
        <name>Zn(2+)</name>
        <dbReference type="ChEBI" id="CHEBI:29105"/>
    </ligand>
</feature>
<evidence type="ECO:0000313" key="15">
    <source>
        <dbReference type="EMBL" id="EFA12882.1"/>
    </source>
</evidence>